<evidence type="ECO:0000256" key="5">
    <source>
        <dbReference type="ARBA" id="ARBA00023150"/>
    </source>
</evidence>
<sequence length="287" mass="33402">MKNYMFNYYEDAFPIKSEMNYYNHHNDNEFKINSLRISLTGECNEDCFYCHNEGISKSSKYKLEIEHIISTIYSLKEFGLKKVKLTGGEPFLYKKIKQLIHAIKQIGDIDIFITTNGTLISKRIDEINPSLIKKISISLDTLNKEKYKLITGKNFHKEILEGLNILFEKNFNIEIDSILLKSINTNKKDLLQIIDFCVSKSFNLQFIELSNAGNLNFYKKYYADPLAVLKKVGFDFNIDKYNDRKIIKYKGINITLCRSVKDTCFSSNGRCTGLRMLPNGQLKDFNY</sequence>
<accession>A0A519BK67</accession>
<dbReference type="SFLD" id="SFLDG01067">
    <property type="entry name" value="SPASM/twitch_domain_containing"/>
    <property type="match status" value="1"/>
</dbReference>
<dbReference type="GO" id="GO:0061799">
    <property type="term" value="F:cyclic pyranopterin monophosphate synthase activity"/>
    <property type="evidence" value="ECO:0007669"/>
    <property type="project" value="TreeGrafter"/>
</dbReference>
<keyword evidence="4" id="KW-0411">Iron-sulfur</keyword>
<keyword evidence="2" id="KW-0479">Metal-binding</keyword>
<dbReference type="SMART" id="SM00729">
    <property type="entry name" value="Elp3"/>
    <property type="match status" value="1"/>
</dbReference>
<gene>
    <name evidence="7" type="ORF">EVG15_10025</name>
</gene>
<dbReference type="PANTHER" id="PTHR22960">
    <property type="entry name" value="MOLYBDOPTERIN COFACTOR SYNTHESIS PROTEIN A"/>
    <property type="match status" value="1"/>
</dbReference>
<dbReference type="GO" id="GO:0006777">
    <property type="term" value="P:Mo-molybdopterin cofactor biosynthetic process"/>
    <property type="evidence" value="ECO:0007669"/>
    <property type="project" value="UniProtKB-KW"/>
</dbReference>
<evidence type="ECO:0000313" key="8">
    <source>
        <dbReference type="Proteomes" id="UP000319296"/>
    </source>
</evidence>
<evidence type="ECO:0000256" key="2">
    <source>
        <dbReference type="ARBA" id="ARBA00022723"/>
    </source>
</evidence>
<keyword evidence="5" id="KW-0501">Molybdenum cofactor biosynthesis</keyword>
<organism evidence="7 8">
    <name type="scientific">Candidatus Acididesulfobacter diazotrophicus</name>
    <dbReference type="NCBI Taxonomy" id="2597226"/>
    <lineage>
        <taxon>Bacteria</taxon>
        <taxon>Deltaproteobacteria</taxon>
        <taxon>Candidatus Acidulodesulfobacterales</taxon>
        <taxon>Candidatus Acididesulfobacter</taxon>
    </lineage>
</organism>
<evidence type="ECO:0000256" key="4">
    <source>
        <dbReference type="ARBA" id="ARBA00023014"/>
    </source>
</evidence>
<dbReference type="GO" id="GO:0046872">
    <property type="term" value="F:metal ion binding"/>
    <property type="evidence" value="ECO:0007669"/>
    <property type="project" value="UniProtKB-KW"/>
</dbReference>
<dbReference type="GO" id="GO:0061798">
    <property type="term" value="F:GTP 3',8'-cyclase activity"/>
    <property type="evidence" value="ECO:0007669"/>
    <property type="project" value="TreeGrafter"/>
</dbReference>
<dbReference type="PANTHER" id="PTHR22960:SF0">
    <property type="entry name" value="MOLYBDENUM COFACTOR BIOSYNTHESIS PROTEIN 1"/>
    <property type="match status" value="1"/>
</dbReference>
<reference evidence="7 8" key="1">
    <citation type="journal article" date="2019" name="ISME J.">
        <title>Insights into ecological role of a new deltaproteobacterial order Candidatus Acidulodesulfobacterales by metagenomics and metatranscriptomics.</title>
        <authorList>
            <person name="Tan S."/>
            <person name="Liu J."/>
            <person name="Fang Y."/>
            <person name="Hedlund B.P."/>
            <person name="Lian Z.H."/>
            <person name="Huang L.Y."/>
            <person name="Li J.T."/>
            <person name="Huang L.N."/>
            <person name="Li W.J."/>
            <person name="Jiang H.C."/>
            <person name="Dong H.L."/>
            <person name="Shu W.S."/>
        </authorList>
    </citation>
    <scope>NUCLEOTIDE SEQUENCE [LARGE SCALE GENOMIC DNA]</scope>
    <source>
        <strain evidence="7">AP1</strain>
    </source>
</reference>
<dbReference type="SUPFAM" id="SSF102114">
    <property type="entry name" value="Radical SAM enzymes"/>
    <property type="match status" value="1"/>
</dbReference>
<feature type="domain" description="Radical SAM core" evidence="6">
    <location>
        <begin position="27"/>
        <end position="253"/>
    </location>
</feature>
<evidence type="ECO:0000256" key="3">
    <source>
        <dbReference type="ARBA" id="ARBA00023004"/>
    </source>
</evidence>
<dbReference type="GO" id="GO:0051536">
    <property type="term" value="F:iron-sulfur cluster binding"/>
    <property type="evidence" value="ECO:0007669"/>
    <property type="project" value="UniProtKB-KW"/>
</dbReference>
<name>A0A519BK67_9DELT</name>
<dbReference type="Pfam" id="PF04055">
    <property type="entry name" value="Radical_SAM"/>
    <property type="match status" value="1"/>
</dbReference>
<dbReference type="Gene3D" id="3.20.20.70">
    <property type="entry name" value="Aldolase class I"/>
    <property type="match status" value="1"/>
</dbReference>
<comment type="caution">
    <text evidence="7">The sequence shown here is derived from an EMBL/GenBank/DDBJ whole genome shotgun (WGS) entry which is preliminary data.</text>
</comment>
<proteinExistence type="predicted"/>
<protein>
    <submittedName>
        <fullName evidence="7">Radical SAM protein</fullName>
    </submittedName>
</protein>
<dbReference type="AlphaFoldDB" id="A0A519BK67"/>
<dbReference type="InterPro" id="IPR013785">
    <property type="entry name" value="Aldolase_TIM"/>
</dbReference>
<evidence type="ECO:0000259" key="6">
    <source>
        <dbReference type="PROSITE" id="PS51918"/>
    </source>
</evidence>
<evidence type="ECO:0000313" key="7">
    <source>
        <dbReference type="EMBL" id="RZD17649.1"/>
    </source>
</evidence>
<dbReference type="InterPro" id="IPR007197">
    <property type="entry name" value="rSAM"/>
</dbReference>
<dbReference type="EMBL" id="SGBB01000027">
    <property type="protein sequence ID" value="RZD17649.1"/>
    <property type="molecule type" value="Genomic_DNA"/>
</dbReference>
<keyword evidence="1" id="KW-0949">S-adenosyl-L-methionine</keyword>
<dbReference type="InterPro" id="IPR006638">
    <property type="entry name" value="Elp3/MiaA/NifB-like_rSAM"/>
</dbReference>
<dbReference type="Proteomes" id="UP000319296">
    <property type="component" value="Unassembled WGS sequence"/>
</dbReference>
<dbReference type="SFLD" id="SFLDS00029">
    <property type="entry name" value="Radical_SAM"/>
    <property type="match status" value="1"/>
</dbReference>
<dbReference type="CDD" id="cd01335">
    <property type="entry name" value="Radical_SAM"/>
    <property type="match status" value="1"/>
</dbReference>
<keyword evidence="3" id="KW-0408">Iron</keyword>
<dbReference type="SFLD" id="SFLDG01386">
    <property type="entry name" value="main_SPASM_domain-containing"/>
    <property type="match status" value="1"/>
</dbReference>
<evidence type="ECO:0000256" key="1">
    <source>
        <dbReference type="ARBA" id="ARBA00022691"/>
    </source>
</evidence>
<dbReference type="InterPro" id="IPR058240">
    <property type="entry name" value="rSAM_sf"/>
</dbReference>
<dbReference type="PROSITE" id="PS51918">
    <property type="entry name" value="RADICAL_SAM"/>
    <property type="match status" value="1"/>
</dbReference>
<dbReference type="InterPro" id="IPR050105">
    <property type="entry name" value="MoCo_biosynth_MoaA/MoaC"/>
</dbReference>